<reference evidence="3" key="1">
    <citation type="submission" date="2010-12" db="EMBL/GenBank/DDBJ databases">
        <title>Complete sequence of chromosome 1 of Asticcacaulis excentricus CB 48.</title>
        <authorList>
            <consortium name="US DOE Joint Genome Institute"/>
            <person name="Lucas S."/>
            <person name="Copeland A."/>
            <person name="Lapidus A."/>
            <person name="Cheng J.-F."/>
            <person name="Bruce D."/>
            <person name="Goodwin L."/>
            <person name="Pitluck S."/>
            <person name="Teshima H."/>
            <person name="Davenport K."/>
            <person name="Detter J.C."/>
            <person name="Han C."/>
            <person name="Tapia R."/>
            <person name="Land M."/>
            <person name="Hauser L."/>
            <person name="Jeffries C."/>
            <person name="Kyrpides N."/>
            <person name="Ivanova N."/>
            <person name="Ovchinnikova G."/>
            <person name="Brun Y.V."/>
            <person name="Woyke T."/>
        </authorList>
    </citation>
    <scope>NUCLEOTIDE SEQUENCE [LARGE SCALE GENOMIC DNA]</scope>
    <source>
        <strain evidence="3">ATCC 15261 / DSM 4724 / KCTC 12464 / NCIMB 9791 / VKM B-1370 / CB 48</strain>
    </source>
</reference>
<dbReference type="InterPro" id="IPR041667">
    <property type="entry name" value="Cupin_8"/>
</dbReference>
<dbReference type="OrthoDB" id="479699at2"/>
<dbReference type="RefSeq" id="WP_013478737.1">
    <property type="nucleotide sequence ID" value="NC_014816.1"/>
</dbReference>
<dbReference type="Pfam" id="PF13621">
    <property type="entry name" value="Cupin_8"/>
    <property type="match status" value="1"/>
</dbReference>
<dbReference type="Proteomes" id="UP000001492">
    <property type="component" value="Chromosome 1"/>
</dbReference>
<organism evidence="2 3">
    <name type="scientific">Asticcacaulis excentricus (strain ATCC 15261 / DSM 4724 / KCTC 12464 / NCIMB 9791 / VKM B-1370 / CB 48)</name>
    <dbReference type="NCBI Taxonomy" id="573065"/>
    <lineage>
        <taxon>Bacteria</taxon>
        <taxon>Pseudomonadati</taxon>
        <taxon>Pseudomonadota</taxon>
        <taxon>Alphaproteobacteria</taxon>
        <taxon>Caulobacterales</taxon>
        <taxon>Caulobacteraceae</taxon>
        <taxon>Asticcacaulis</taxon>
    </lineage>
</organism>
<evidence type="ECO:0000313" key="3">
    <source>
        <dbReference type="Proteomes" id="UP000001492"/>
    </source>
</evidence>
<dbReference type="STRING" id="573065.Astex_1230"/>
<dbReference type="EMBL" id="CP002395">
    <property type="protein sequence ID" value="ADU12905.1"/>
    <property type="molecule type" value="Genomic_DNA"/>
</dbReference>
<evidence type="ECO:0000259" key="1">
    <source>
        <dbReference type="PROSITE" id="PS51184"/>
    </source>
</evidence>
<dbReference type="eggNOG" id="COG2850">
    <property type="taxonomic scope" value="Bacteria"/>
</dbReference>
<sequence>MSEPPSPLPVYNRPDQATFDDLVRPARYPAVLKGVVADWPAVHFGLTSDEALADYLLRHDNGAPAGVYVAPPQARGTFFYGFDTHVMNFSHGPATMAEVLARLLDERGKADPLAISLQSTPVEPQMPGFGAENRLGLLPNVIPRIWIGNAVVTRTHYDLNDNIACVVAGRRRFSLFPPQQLANLYPGPYERTIGGVPVSMVDIDRPDLNRYPRYAEAQAVRVDIDLEAGDALYIPYGWWHQVRSLSPFNVLVNYWWDAAVAPDAAPSDAFLYALLAIRDLPEHERGVWRNLFGHYVFGESGDPVAHLSPRDKGLYGPLDAAMRRRLKRQLQKALEDKPNP</sequence>
<proteinExistence type="predicted"/>
<keyword evidence="3" id="KW-1185">Reference proteome</keyword>
<name>E8RN72_ASTEC</name>
<dbReference type="PANTHER" id="PTHR12461:SF105">
    <property type="entry name" value="HYPOXIA-INDUCIBLE FACTOR 1-ALPHA INHIBITOR"/>
    <property type="match status" value="1"/>
</dbReference>
<protein>
    <submittedName>
        <fullName evidence="2">Transcription factor jumonji jmjC domain-containing protein</fullName>
    </submittedName>
</protein>
<gene>
    <name evidence="2" type="ordered locus">Astex_1230</name>
</gene>
<dbReference type="SUPFAM" id="SSF51197">
    <property type="entry name" value="Clavaminate synthase-like"/>
    <property type="match status" value="1"/>
</dbReference>
<dbReference type="Gene3D" id="2.60.120.10">
    <property type="entry name" value="Jelly Rolls"/>
    <property type="match status" value="1"/>
</dbReference>
<dbReference type="InterPro" id="IPR003347">
    <property type="entry name" value="JmjC_dom"/>
</dbReference>
<feature type="domain" description="JmjC" evidence="1">
    <location>
        <begin position="112"/>
        <end position="271"/>
    </location>
</feature>
<dbReference type="KEGG" id="aex:Astex_1230"/>
<accession>E8RN72</accession>
<dbReference type="AlphaFoldDB" id="E8RN72"/>
<dbReference type="SMART" id="SM00558">
    <property type="entry name" value="JmjC"/>
    <property type="match status" value="1"/>
</dbReference>
<evidence type="ECO:0000313" key="2">
    <source>
        <dbReference type="EMBL" id="ADU12905.1"/>
    </source>
</evidence>
<dbReference type="HOGENOM" id="CLU_825764_0_0_5"/>
<dbReference type="PANTHER" id="PTHR12461">
    <property type="entry name" value="HYPOXIA-INDUCIBLE FACTOR 1 ALPHA INHIBITOR-RELATED"/>
    <property type="match status" value="1"/>
</dbReference>
<dbReference type="InterPro" id="IPR014710">
    <property type="entry name" value="RmlC-like_jellyroll"/>
</dbReference>
<dbReference type="PROSITE" id="PS51184">
    <property type="entry name" value="JMJC"/>
    <property type="match status" value="1"/>
</dbReference>